<sequence length="103" mass="11265">MLPTKAGIGMVDANVTYLANNVTFTNAIINTLEAAHRNMLYGRASSRLAVVQEVFMTKISHSRLFYSPSTFTLVPVSFITQIELVLSVARRVNSFLSTAPTVA</sequence>
<dbReference type="EMBL" id="GDHC01016063">
    <property type="protein sequence ID" value="JAQ02566.1"/>
    <property type="molecule type" value="Transcribed_RNA"/>
</dbReference>
<gene>
    <name evidence="1" type="ORF">g.1682</name>
</gene>
<dbReference type="AlphaFoldDB" id="A0A146L5S2"/>
<reference evidence="1" key="1">
    <citation type="journal article" date="2016" name="Gigascience">
        <title>De novo construction of an expanded transcriptome assembly for the western tarnished plant bug, Lygus hesperus.</title>
        <authorList>
            <person name="Tassone E.E."/>
            <person name="Geib S.M."/>
            <person name="Hall B."/>
            <person name="Fabrick J.A."/>
            <person name="Brent C.S."/>
            <person name="Hull J.J."/>
        </authorList>
    </citation>
    <scope>NUCLEOTIDE SEQUENCE</scope>
</reference>
<proteinExistence type="predicted"/>
<protein>
    <submittedName>
        <fullName evidence="1">Uncharacterized protein</fullName>
    </submittedName>
</protein>
<name>A0A146L5S2_LYGHE</name>
<evidence type="ECO:0000313" key="1">
    <source>
        <dbReference type="EMBL" id="JAQ02566.1"/>
    </source>
</evidence>
<accession>A0A146L5S2</accession>
<organism evidence="1">
    <name type="scientific">Lygus hesperus</name>
    <name type="common">Western plant bug</name>
    <dbReference type="NCBI Taxonomy" id="30085"/>
    <lineage>
        <taxon>Eukaryota</taxon>
        <taxon>Metazoa</taxon>
        <taxon>Ecdysozoa</taxon>
        <taxon>Arthropoda</taxon>
        <taxon>Hexapoda</taxon>
        <taxon>Insecta</taxon>
        <taxon>Pterygota</taxon>
        <taxon>Neoptera</taxon>
        <taxon>Paraneoptera</taxon>
        <taxon>Hemiptera</taxon>
        <taxon>Heteroptera</taxon>
        <taxon>Panheteroptera</taxon>
        <taxon>Cimicomorpha</taxon>
        <taxon>Miridae</taxon>
        <taxon>Mirini</taxon>
        <taxon>Lygus</taxon>
    </lineage>
</organism>